<dbReference type="InterPro" id="IPR000172">
    <property type="entry name" value="GMC_OxRdtase_N"/>
</dbReference>
<sequence length="507" mass="55503">MGDTGTFDYVIAGGGTAGCVLAARLSEDPDVTVCLIEAGPTDVGDDKILVLADWMHLLDSGYDWDYPVEPQERGNSFMRHARARVLGGCSSHNSCIAFWPPAEALDEWVTMGADGWSAAEILPLTERLTKTVQLRDVPPHDPCGSAVLEAAALVGMPTVAFNRGETVRNGAGWFQINAGEDGIRNSTSHAFLHPILDTRRNLEVRTDCWIAEILFDESNAATGVRYQRPDLTGYDTVSARREVIVCAGAIDTPKLLMLSGIGPTAHLREMGIPVRVDSPGVGANLDDHVEGLVFWEAAKPMVTTSTQWWEIGLFTTLDEGVTQPDLMMHYGSVPFDMNTLRRGYPTTDNGFCLTPNVTQGRSRGTVRLRSRDFRDRARVDPRYFTDPDGYDERIMLTGVKLARSIAEQAPLAPWVQRELAPGPDATTDDELLDYIHQCHNTVYHPAATARMGALSDPMAVLDPQLRVKGVSRLRVVDASAMPKLPAVNPNITVMTMAEKCADLIRES</sequence>
<dbReference type="AlphaFoldDB" id="A0A5Q5BJL1"/>
<dbReference type="Pfam" id="PF00732">
    <property type="entry name" value="GMC_oxred_N"/>
    <property type="match status" value="1"/>
</dbReference>
<accession>A0A5Q5BJL1</accession>
<dbReference type="PROSITE" id="PS00624">
    <property type="entry name" value="GMC_OXRED_2"/>
    <property type="match status" value="1"/>
</dbReference>
<dbReference type="EC" id="1.1.3.17" evidence="4"/>
<feature type="binding site" evidence="2">
    <location>
        <position position="85"/>
    </location>
    <ligand>
        <name>FAD</name>
        <dbReference type="ChEBI" id="CHEBI:57692"/>
    </ligand>
</feature>
<comment type="similarity">
    <text evidence="1">Belongs to the GMC oxidoreductase family.</text>
</comment>
<keyword evidence="2" id="KW-0285">Flavoprotein</keyword>
<dbReference type="PANTHER" id="PTHR11552:SF152">
    <property type="entry name" value="OXIDASE (CODA), PUTATIVE (AFU_ORTHOLOGUE AFUA_8G04090)-RELATED"/>
    <property type="match status" value="1"/>
</dbReference>
<feature type="domain" description="Glucose-methanol-choline oxidoreductase N-terminal" evidence="3">
    <location>
        <begin position="248"/>
        <end position="262"/>
    </location>
</feature>
<protein>
    <submittedName>
        <fullName evidence="4">Choline oxidase</fullName>
        <ecNumber evidence="4">1.1.3.17</ecNumber>
    </submittedName>
</protein>
<evidence type="ECO:0000256" key="1">
    <source>
        <dbReference type="ARBA" id="ARBA00010790"/>
    </source>
</evidence>
<organism evidence="4">
    <name type="scientific">Mycobacterium sp. (strain MCS)</name>
    <dbReference type="NCBI Taxonomy" id="164756"/>
    <lineage>
        <taxon>Bacteria</taxon>
        <taxon>Bacillati</taxon>
        <taxon>Actinomycetota</taxon>
        <taxon>Actinomycetes</taxon>
        <taxon>Mycobacteriales</taxon>
        <taxon>Mycobacteriaceae</taxon>
        <taxon>Mycobacterium</taxon>
    </lineage>
</organism>
<reference evidence="4" key="1">
    <citation type="submission" date="2006-06" db="EMBL/GenBank/DDBJ databases">
        <title>Complete sequence of chromosome of Mycobacterium sp. MCS.</title>
        <authorList>
            <consortium name="US DOE Joint Genome Institute"/>
            <person name="Copeland A."/>
            <person name="Lucas S."/>
            <person name="Lapidus A."/>
            <person name="Barry K."/>
            <person name="Detter J.C."/>
            <person name="Glavina del Rio T."/>
            <person name="Hammon N."/>
            <person name="Israni S."/>
            <person name="Dalin E."/>
            <person name="Tice H."/>
            <person name="Pitluck S."/>
            <person name="Martinez M."/>
            <person name="Schmutz J."/>
            <person name="Larimer F."/>
            <person name="Land M."/>
            <person name="Hauser L."/>
            <person name="Kyrpides N."/>
            <person name="Kim E."/>
            <person name="Miller C.D."/>
            <person name="Hughes J.E."/>
            <person name="Anderson A.J."/>
            <person name="Sims R.C."/>
            <person name="Richardson P."/>
        </authorList>
    </citation>
    <scope>NUCLEOTIDE SEQUENCE [LARGE SCALE GENOMIC DNA]</scope>
    <source>
        <strain evidence="4">MCS</strain>
    </source>
</reference>
<dbReference type="Gene3D" id="3.30.410.40">
    <property type="match status" value="1"/>
</dbReference>
<dbReference type="GO" id="GO:0033713">
    <property type="term" value="F:choline:oxygen 1-oxidoreductase activity"/>
    <property type="evidence" value="ECO:0007669"/>
    <property type="project" value="UniProtKB-EC"/>
</dbReference>
<name>A0A5Q5BJL1_MYCSS</name>
<dbReference type="InterPro" id="IPR007867">
    <property type="entry name" value="GMC_OxRtase_C"/>
</dbReference>
<dbReference type="PIRSF" id="PIRSF000137">
    <property type="entry name" value="Alcohol_oxidase"/>
    <property type="match status" value="1"/>
</dbReference>
<dbReference type="KEGG" id="mmc:Mmcs_2464"/>
<gene>
    <name evidence="4" type="ordered locus">Mmcs_2464</name>
</gene>
<dbReference type="SUPFAM" id="SSF51905">
    <property type="entry name" value="FAD/NAD(P)-binding domain"/>
    <property type="match status" value="1"/>
</dbReference>
<keyword evidence="2" id="KW-0274">FAD</keyword>
<dbReference type="SUPFAM" id="SSF54373">
    <property type="entry name" value="FAD-linked reductases, C-terminal domain"/>
    <property type="match status" value="1"/>
</dbReference>
<dbReference type="Pfam" id="PF05199">
    <property type="entry name" value="GMC_oxred_C"/>
    <property type="match status" value="1"/>
</dbReference>
<dbReference type="InterPro" id="IPR012132">
    <property type="entry name" value="GMC_OxRdtase"/>
</dbReference>
<evidence type="ECO:0000256" key="2">
    <source>
        <dbReference type="PIRSR" id="PIRSR000137-2"/>
    </source>
</evidence>
<dbReference type="GO" id="GO:0050660">
    <property type="term" value="F:flavin adenine dinucleotide binding"/>
    <property type="evidence" value="ECO:0007669"/>
    <property type="project" value="InterPro"/>
</dbReference>
<proteinExistence type="inferred from homology"/>
<keyword evidence="4" id="KW-0560">Oxidoreductase</keyword>
<dbReference type="InterPro" id="IPR036188">
    <property type="entry name" value="FAD/NAD-bd_sf"/>
</dbReference>
<comment type="cofactor">
    <cofactor evidence="2">
        <name>FAD</name>
        <dbReference type="ChEBI" id="CHEBI:57692"/>
    </cofactor>
</comment>
<dbReference type="EMBL" id="CP000384">
    <property type="protein sequence ID" value="ABG08572.1"/>
    <property type="molecule type" value="Genomic_DNA"/>
</dbReference>
<evidence type="ECO:0000313" key="4">
    <source>
        <dbReference type="EMBL" id="ABG08572.1"/>
    </source>
</evidence>
<dbReference type="PANTHER" id="PTHR11552">
    <property type="entry name" value="GLUCOSE-METHANOL-CHOLINE GMC OXIDOREDUCTASE"/>
    <property type="match status" value="1"/>
</dbReference>
<dbReference type="Gene3D" id="3.50.50.60">
    <property type="entry name" value="FAD/NAD(P)-binding domain"/>
    <property type="match status" value="1"/>
</dbReference>
<evidence type="ECO:0000259" key="3">
    <source>
        <dbReference type="PROSITE" id="PS00624"/>
    </source>
</evidence>